<dbReference type="AlphaFoldDB" id="A0A645FMP2"/>
<proteinExistence type="predicted"/>
<gene>
    <name evidence="1" type="ORF">SDC9_162995</name>
</gene>
<evidence type="ECO:0000313" key="1">
    <source>
        <dbReference type="EMBL" id="MPN15661.1"/>
    </source>
</evidence>
<sequence length="50" mass="5834">MIRAKYTYGGSFWKDGDNGMMIDSNGYYWDISKEFLEVIDESVKDAQMLN</sequence>
<name>A0A645FMP2_9ZZZZ</name>
<organism evidence="1">
    <name type="scientific">bioreactor metagenome</name>
    <dbReference type="NCBI Taxonomy" id="1076179"/>
    <lineage>
        <taxon>unclassified sequences</taxon>
        <taxon>metagenomes</taxon>
        <taxon>ecological metagenomes</taxon>
    </lineage>
</organism>
<dbReference type="EMBL" id="VSSQ01062493">
    <property type="protein sequence ID" value="MPN15661.1"/>
    <property type="molecule type" value="Genomic_DNA"/>
</dbReference>
<protein>
    <submittedName>
        <fullName evidence="1">Uncharacterized protein</fullName>
    </submittedName>
</protein>
<accession>A0A645FMP2</accession>
<reference evidence="1" key="1">
    <citation type="submission" date="2019-08" db="EMBL/GenBank/DDBJ databases">
        <authorList>
            <person name="Kucharzyk K."/>
            <person name="Murdoch R.W."/>
            <person name="Higgins S."/>
            <person name="Loffler F."/>
        </authorList>
    </citation>
    <scope>NUCLEOTIDE SEQUENCE</scope>
</reference>
<comment type="caution">
    <text evidence="1">The sequence shown here is derived from an EMBL/GenBank/DDBJ whole genome shotgun (WGS) entry which is preliminary data.</text>
</comment>